<dbReference type="GO" id="GO:0033014">
    <property type="term" value="P:tetrapyrrole biosynthetic process"/>
    <property type="evidence" value="ECO:0007669"/>
    <property type="project" value="InterPro"/>
</dbReference>
<dbReference type="RefSeq" id="WP_074968392.1">
    <property type="nucleotide sequence ID" value="NZ_FOPU01000020.1"/>
</dbReference>
<protein>
    <submittedName>
        <fullName evidence="2">Uroporphyrinogen-III synthase</fullName>
    </submittedName>
</protein>
<dbReference type="OrthoDB" id="7204250at2"/>
<proteinExistence type="predicted"/>
<name>A0A1I3B989_9RHOB</name>
<dbReference type="Pfam" id="PF02602">
    <property type="entry name" value="HEM4"/>
    <property type="match status" value="1"/>
</dbReference>
<feature type="domain" description="Tetrapyrrole biosynthesis uroporphyrinogen III synthase" evidence="1">
    <location>
        <begin position="20"/>
        <end position="209"/>
    </location>
</feature>
<dbReference type="Gene3D" id="3.40.50.10090">
    <property type="match status" value="1"/>
</dbReference>
<gene>
    <name evidence="2" type="ORF">SAMN04488021_12031</name>
</gene>
<reference evidence="2 3" key="1">
    <citation type="submission" date="2016-10" db="EMBL/GenBank/DDBJ databases">
        <authorList>
            <person name="de Groot N.N."/>
        </authorList>
    </citation>
    <scope>NUCLEOTIDE SEQUENCE [LARGE SCALE GENOMIC DNA]</scope>
    <source>
        <strain evidence="2 3">DSM 8537</strain>
    </source>
</reference>
<dbReference type="Proteomes" id="UP000183635">
    <property type="component" value="Unassembled WGS sequence"/>
</dbReference>
<dbReference type="InterPro" id="IPR003754">
    <property type="entry name" value="4pyrrol_synth_uPrphyn_synth"/>
</dbReference>
<evidence type="ECO:0000313" key="2">
    <source>
        <dbReference type="EMBL" id="SFH58740.1"/>
    </source>
</evidence>
<accession>A0A1I3B989</accession>
<dbReference type="AlphaFoldDB" id="A0A1I3B989"/>
<keyword evidence="3" id="KW-1185">Reference proteome</keyword>
<dbReference type="STRING" id="34004.SAMN04488021_12031"/>
<dbReference type="SUPFAM" id="SSF69618">
    <property type="entry name" value="HemD-like"/>
    <property type="match status" value="1"/>
</dbReference>
<dbReference type="InterPro" id="IPR036108">
    <property type="entry name" value="4pyrrol_syn_uPrphyn_synt_sf"/>
</dbReference>
<evidence type="ECO:0000313" key="3">
    <source>
        <dbReference type="Proteomes" id="UP000183635"/>
    </source>
</evidence>
<dbReference type="GO" id="GO:0004852">
    <property type="term" value="F:uroporphyrinogen-III synthase activity"/>
    <property type="evidence" value="ECO:0007669"/>
    <property type="project" value="InterPro"/>
</dbReference>
<evidence type="ECO:0000259" key="1">
    <source>
        <dbReference type="Pfam" id="PF02602"/>
    </source>
</evidence>
<sequence>MPLAAQPLLLLTRPEPASRRFAAALAPLGLRVLIAPVMEIVPVAHDAARLEGARGLVFTSIHAVPSAGPGRGRPAICVGPATADAARAAGFRVTEGPGDAARMLPLLDGLGRGWLHPHGAHVAKTLPVPGMVVYDQLRHPLTAAALAVLAGEAPVILPLFSPRSARLLSEQAGRARAPLWLAAISAAARSAWDAPAARAAVAPTPDAPGVLAAVISLLPVQQTTPGRVEAPRGPD</sequence>
<organism evidence="2 3">
    <name type="scientific">Paracoccus aminovorans</name>
    <dbReference type="NCBI Taxonomy" id="34004"/>
    <lineage>
        <taxon>Bacteria</taxon>
        <taxon>Pseudomonadati</taxon>
        <taxon>Pseudomonadota</taxon>
        <taxon>Alphaproteobacteria</taxon>
        <taxon>Rhodobacterales</taxon>
        <taxon>Paracoccaceae</taxon>
        <taxon>Paracoccus</taxon>
    </lineage>
</organism>
<dbReference type="EMBL" id="FOPU01000020">
    <property type="protein sequence ID" value="SFH58740.1"/>
    <property type="molecule type" value="Genomic_DNA"/>
</dbReference>